<dbReference type="PANTHER" id="PTHR42912:SF93">
    <property type="entry name" value="N6-ADENOSINE-METHYLTRANSFERASE TMT1A"/>
    <property type="match status" value="1"/>
</dbReference>
<dbReference type="EC" id="2.1.1.-" evidence="2"/>
<feature type="domain" description="Methyltransferase type 11" evidence="1">
    <location>
        <begin position="50"/>
        <end position="146"/>
    </location>
</feature>
<proteinExistence type="predicted"/>
<dbReference type="Gene3D" id="3.40.50.150">
    <property type="entry name" value="Vaccinia Virus protein VP39"/>
    <property type="match status" value="1"/>
</dbReference>
<dbReference type="InterPro" id="IPR050508">
    <property type="entry name" value="Methyltransf_Superfamily"/>
</dbReference>
<gene>
    <name evidence="2" type="primary">ycgJ</name>
    <name evidence="2" type="ORF">NCTC12151_00748</name>
</gene>
<dbReference type="AlphaFoldDB" id="A0A2X4UPA4"/>
<dbReference type="PANTHER" id="PTHR42912">
    <property type="entry name" value="METHYLTRANSFERASE"/>
    <property type="match status" value="1"/>
</dbReference>
<accession>A0A2X4UPA4</accession>
<dbReference type="SUPFAM" id="SSF53335">
    <property type="entry name" value="S-adenosyl-L-methionine-dependent methyltransferases"/>
    <property type="match status" value="1"/>
</dbReference>
<dbReference type="InterPro" id="IPR013216">
    <property type="entry name" value="Methyltransf_11"/>
</dbReference>
<dbReference type="RefSeq" id="WP_111739352.1">
    <property type="nucleotide sequence ID" value="NZ_LR698987.1"/>
</dbReference>
<dbReference type="InterPro" id="IPR029063">
    <property type="entry name" value="SAM-dependent_MTases_sf"/>
</dbReference>
<protein>
    <submittedName>
        <fullName evidence="2">Uncharacterized methyltransferase ycgJ</fullName>
        <ecNumber evidence="2">2.1.1.-</ecNumber>
    </submittedName>
</protein>
<dbReference type="Proteomes" id="UP000249005">
    <property type="component" value="Chromosome 1"/>
</dbReference>
<dbReference type="KEGG" id="lri:NCTC12151_00748"/>
<dbReference type="OrthoDB" id="529208at2"/>
<keyword evidence="2" id="KW-0808">Transferase</keyword>
<keyword evidence="3" id="KW-1185">Reference proteome</keyword>
<evidence type="ECO:0000259" key="1">
    <source>
        <dbReference type="Pfam" id="PF08241"/>
    </source>
</evidence>
<keyword evidence="2" id="KW-0489">Methyltransferase</keyword>
<dbReference type="CDD" id="cd02440">
    <property type="entry name" value="AdoMet_MTases"/>
    <property type="match status" value="1"/>
</dbReference>
<sequence length="256" mass="28431">MSDKRDHHRLVERQFGEQAGAYLTSAVHAQGADLQKLSHLMQQGQYERVLDVGCGAGHASFAAAPFVQNVTAYDLSHDMLNAVQKGAADRSLSNIQTQSGIAESLPFESASFDAVISRYSAHHWQNVGLALCEIHRVLKPGGRVVFMDVVSPGHPVLDIYLQTVEALRDRSHVRDYGIGEWSRFLNDAGFVLEEITTDRLTLEFQSWTTRMRTPAVYVEAIRAYQQEAPNDVKRHFAIADDGTFTTDIAAFVGRKA</sequence>
<dbReference type="GO" id="GO:0008757">
    <property type="term" value="F:S-adenosylmethionine-dependent methyltransferase activity"/>
    <property type="evidence" value="ECO:0007669"/>
    <property type="project" value="InterPro"/>
</dbReference>
<dbReference type="GO" id="GO:0032259">
    <property type="term" value="P:methylation"/>
    <property type="evidence" value="ECO:0007669"/>
    <property type="project" value="UniProtKB-KW"/>
</dbReference>
<reference evidence="2 3" key="1">
    <citation type="submission" date="2018-06" db="EMBL/GenBank/DDBJ databases">
        <authorList>
            <consortium name="Pathogen Informatics"/>
            <person name="Doyle S."/>
        </authorList>
    </citation>
    <scope>NUCLEOTIDE SEQUENCE [LARGE SCALE GENOMIC DNA]</scope>
    <source>
        <strain evidence="2 3">NCTC12151</strain>
    </source>
</reference>
<organism evidence="2 3">
    <name type="scientific">Leminorella richardii</name>
    <dbReference type="NCBI Taxonomy" id="158841"/>
    <lineage>
        <taxon>Bacteria</taxon>
        <taxon>Pseudomonadati</taxon>
        <taxon>Pseudomonadota</taxon>
        <taxon>Gammaproteobacteria</taxon>
        <taxon>Enterobacterales</taxon>
        <taxon>Budviciaceae</taxon>
        <taxon>Leminorella</taxon>
    </lineage>
</organism>
<name>A0A2X4UPA4_9GAMM</name>
<evidence type="ECO:0000313" key="3">
    <source>
        <dbReference type="Proteomes" id="UP000249005"/>
    </source>
</evidence>
<evidence type="ECO:0000313" key="2">
    <source>
        <dbReference type="EMBL" id="SQI36412.1"/>
    </source>
</evidence>
<dbReference type="Pfam" id="PF08241">
    <property type="entry name" value="Methyltransf_11"/>
    <property type="match status" value="1"/>
</dbReference>
<dbReference type="EMBL" id="LS483470">
    <property type="protein sequence ID" value="SQI36412.1"/>
    <property type="molecule type" value="Genomic_DNA"/>
</dbReference>